<gene>
    <name evidence="1" type="ORF">KC01_LOCUS2061</name>
</gene>
<dbReference type="Proteomes" id="UP001497482">
    <property type="component" value="Chromosome 1"/>
</dbReference>
<evidence type="ECO:0000313" key="2">
    <source>
        <dbReference type="Proteomes" id="UP001497482"/>
    </source>
</evidence>
<sequence length="76" mass="8731">MRSSLEGHAKPHYTFLSSTKLRKTTAALRHAWEPTTPGLLSSSPRRRDTAVGWVVKCPRWRRPVEWSHYNSGACRL</sequence>
<reference evidence="1 2" key="1">
    <citation type="submission" date="2024-04" db="EMBL/GenBank/DDBJ databases">
        <authorList>
            <person name="Waldvogel A.-M."/>
            <person name="Schoenle A."/>
        </authorList>
    </citation>
    <scope>NUCLEOTIDE SEQUENCE [LARGE SCALE GENOMIC DNA]</scope>
</reference>
<name>A0AAV2IYI7_KNICA</name>
<proteinExistence type="predicted"/>
<dbReference type="AlphaFoldDB" id="A0AAV2IYI7"/>
<organism evidence="1 2">
    <name type="scientific">Knipowitschia caucasica</name>
    <name type="common">Caucasian dwarf goby</name>
    <name type="synonym">Pomatoschistus caucasicus</name>
    <dbReference type="NCBI Taxonomy" id="637954"/>
    <lineage>
        <taxon>Eukaryota</taxon>
        <taxon>Metazoa</taxon>
        <taxon>Chordata</taxon>
        <taxon>Craniata</taxon>
        <taxon>Vertebrata</taxon>
        <taxon>Euteleostomi</taxon>
        <taxon>Actinopterygii</taxon>
        <taxon>Neopterygii</taxon>
        <taxon>Teleostei</taxon>
        <taxon>Neoteleostei</taxon>
        <taxon>Acanthomorphata</taxon>
        <taxon>Gobiaria</taxon>
        <taxon>Gobiiformes</taxon>
        <taxon>Gobioidei</taxon>
        <taxon>Gobiidae</taxon>
        <taxon>Gobiinae</taxon>
        <taxon>Knipowitschia</taxon>
    </lineage>
</organism>
<keyword evidence="2" id="KW-1185">Reference proteome</keyword>
<dbReference type="EMBL" id="OZ035823">
    <property type="protein sequence ID" value="CAL1569658.1"/>
    <property type="molecule type" value="Genomic_DNA"/>
</dbReference>
<evidence type="ECO:0000313" key="1">
    <source>
        <dbReference type="EMBL" id="CAL1569658.1"/>
    </source>
</evidence>
<accession>A0AAV2IYI7</accession>
<protein>
    <submittedName>
        <fullName evidence="1">Uncharacterized protein</fullName>
    </submittedName>
</protein>